<dbReference type="EMBL" id="MNBE01000159">
    <property type="protein sequence ID" value="OKP12986.1"/>
    <property type="molecule type" value="Genomic_DNA"/>
</dbReference>
<protein>
    <recommendedName>
        <fullName evidence="5">PNPLA domain-containing protein</fullName>
    </recommendedName>
</protein>
<dbReference type="GO" id="GO:0019369">
    <property type="term" value="P:arachidonate metabolic process"/>
    <property type="evidence" value="ECO:0007669"/>
    <property type="project" value="TreeGrafter"/>
</dbReference>
<organism evidence="6 9">
    <name type="scientific">Penicillium subrubescens</name>
    <dbReference type="NCBI Taxonomy" id="1316194"/>
    <lineage>
        <taxon>Eukaryota</taxon>
        <taxon>Fungi</taxon>
        <taxon>Dikarya</taxon>
        <taxon>Ascomycota</taxon>
        <taxon>Pezizomycotina</taxon>
        <taxon>Eurotiomycetes</taxon>
        <taxon>Eurotiomycetidae</taxon>
        <taxon>Eurotiales</taxon>
        <taxon>Aspergillaceae</taxon>
        <taxon>Penicillium</taxon>
    </lineage>
</organism>
<dbReference type="AlphaFoldDB" id="A0A1Q5UAP9"/>
<keyword evidence="1" id="KW-0479">Metal-binding</keyword>
<proteinExistence type="predicted"/>
<evidence type="ECO:0000313" key="7">
    <source>
        <dbReference type="EMBL" id="OKP09730.1"/>
    </source>
</evidence>
<dbReference type="PANTHER" id="PTHR24185:SF8">
    <property type="entry name" value="PNPLA DOMAIN-CONTAINING PROTEIN"/>
    <property type="match status" value="1"/>
</dbReference>
<name>A0A1Q5UAP9_9EURO</name>
<evidence type="ECO:0000256" key="1">
    <source>
        <dbReference type="ARBA" id="ARBA00022723"/>
    </source>
</evidence>
<dbReference type="EMBL" id="MNBE01000472">
    <property type="protein sequence ID" value="OKP09730.1"/>
    <property type="molecule type" value="Genomic_DNA"/>
</dbReference>
<dbReference type="SUPFAM" id="SSF52151">
    <property type="entry name" value="FabD/lysophospholipase-like"/>
    <property type="match status" value="1"/>
</dbReference>
<keyword evidence="9" id="KW-1185">Reference proteome</keyword>
<gene>
    <name evidence="8" type="ORF">PENSUB_1329</name>
    <name evidence="7" type="ORF">PENSUB_4882</name>
    <name evidence="6" type="ORF">PENSUB_5058</name>
</gene>
<dbReference type="PROSITE" id="PS00518">
    <property type="entry name" value="ZF_RING_1"/>
    <property type="match status" value="1"/>
</dbReference>
<dbReference type="EMBL" id="MNBE01000498">
    <property type="protein sequence ID" value="OKP09554.1"/>
    <property type="molecule type" value="Genomic_DNA"/>
</dbReference>
<dbReference type="Pfam" id="PF01734">
    <property type="entry name" value="Patatin"/>
    <property type="match status" value="1"/>
</dbReference>
<evidence type="ECO:0000313" key="9">
    <source>
        <dbReference type="Proteomes" id="UP000186955"/>
    </source>
</evidence>
<dbReference type="Gene3D" id="3.40.1090.10">
    <property type="entry name" value="Cytosolic phospholipase A2 catalytic domain"/>
    <property type="match status" value="1"/>
</dbReference>
<dbReference type="Proteomes" id="UP000186955">
    <property type="component" value="Unassembled WGS sequence"/>
</dbReference>
<feature type="domain" description="PNPLA" evidence="5">
    <location>
        <begin position="488"/>
        <end position="646"/>
    </location>
</feature>
<dbReference type="InterPro" id="IPR002641">
    <property type="entry name" value="PNPLA_dom"/>
</dbReference>
<dbReference type="GO" id="GO:0008270">
    <property type="term" value="F:zinc ion binding"/>
    <property type="evidence" value="ECO:0007669"/>
    <property type="project" value="UniProtKB-KW"/>
</dbReference>
<evidence type="ECO:0000256" key="4">
    <source>
        <dbReference type="ARBA" id="ARBA00023098"/>
    </source>
</evidence>
<dbReference type="GO" id="GO:0016020">
    <property type="term" value="C:membrane"/>
    <property type="evidence" value="ECO:0007669"/>
    <property type="project" value="TreeGrafter"/>
</dbReference>
<keyword evidence="2" id="KW-0863">Zinc-finger</keyword>
<reference evidence="6 9" key="1">
    <citation type="submission" date="2016-10" db="EMBL/GenBank/DDBJ databases">
        <title>Genome sequence of the ascomycete fungus Penicillium subrubescens.</title>
        <authorList>
            <person name="De Vries R.P."/>
            <person name="Peng M."/>
            <person name="Dilokpimol A."/>
            <person name="Hilden K."/>
            <person name="Makela M.R."/>
            <person name="Grigoriev I."/>
            <person name="Riley R."/>
            <person name="Granchi Z."/>
        </authorList>
    </citation>
    <scope>NUCLEOTIDE SEQUENCE [LARGE SCALE GENOMIC DNA]</scope>
    <source>
        <strain evidence="6 9">CBS 132785</strain>
    </source>
</reference>
<evidence type="ECO:0000256" key="3">
    <source>
        <dbReference type="ARBA" id="ARBA00022833"/>
    </source>
</evidence>
<dbReference type="InterPro" id="IPR016035">
    <property type="entry name" value="Acyl_Trfase/lysoPLipase"/>
</dbReference>
<keyword evidence="3" id="KW-0862">Zinc</keyword>
<dbReference type="PANTHER" id="PTHR24185">
    <property type="entry name" value="CALCIUM-INDEPENDENT PHOSPHOLIPASE A2-GAMMA"/>
    <property type="match status" value="1"/>
</dbReference>
<accession>A0A1Q5UAP9</accession>
<evidence type="ECO:0000313" key="8">
    <source>
        <dbReference type="EMBL" id="OKP12986.1"/>
    </source>
</evidence>
<sequence>MQNTIDIGWFDIGVREDSSLAVLDHGRLPNVVNQLPDPQNQYPSLCVFLGRQTKDHALQRLYNQNNIKRHVSKSMIQLRYDVASFESREPVLLADGDIMEGERFHPKLKLDAGMGQPVSWDNYSAGRLLQVLWSRLVFLFADVVCIFIDDTSNMRMVEEFLVNCMELGSASSLPRTLLPRLVVIYGTGATNKNLERSFDSVFYEYLQKNGYKDLSELFSKVSFIGLHKGGLSETANYLRIKAYITDEVTEISFLRQVHHARPNATHFQALFQSAFHHTLDNRNAFDVVKATRRDRPVCPSTESNLVHYLEIADRARLSSDKLAPSIASALFMDHYVLGMFVVATNPRDVFGSLYRKILIQAHGKVQETWSGLCPEEQTNLIERHFSEQFDLFSGGLINVADLRKQQLESQSGQLSCLRSNLICLFCLLHSAQHVLDCGHTFCDRCAQVYGEPVAGLEYQFTVTGCLYCLYRKPLIVDVLPPTMSPSILALDGGGVRGVIPLEYLLLVQEHLQPSTIHNVVDLAIGTSSGGLIALGLFAMLWDVAECSERFNTLANQIFRQRRRSILPPLLFHVSGYKSLLGELVKWIQWLLHDSCYDSQVFDAALKSAFGENRRLFGATRERLPGHRRSGLKVGVIATSISRDTSAFVIGNFNISEDSKDKYGKLYVTM</sequence>
<evidence type="ECO:0000256" key="2">
    <source>
        <dbReference type="ARBA" id="ARBA00022771"/>
    </source>
</evidence>
<dbReference type="GO" id="GO:0046486">
    <property type="term" value="P:glycerolipid metabolic process"/>
    <property type="evidence" value="ECO:0007669"/>
    <property type="project" value="UniProtKB-ARBA"/>
</dbReference>
<dbReference type="GO" id="GO:0047499">
    <property type="term" value="F:calcium-independent phospholipase A2 activity"/>
    <property type="evidence" value="ECO:0007669"/>
    <property type="project" value="TreeGrafter"/>
</dbReference>
<evidence type="ECO:0000313" key="6">
    <source>
        <dbReference type="EMBL" id="OKP09554.1"/>
    </source>
</evidence>
<dbReference type="STRING" id="1316194.A0A1Q5UAP9"/>
<dbReference type="InterPro" id="IPR017907">
    <property type="entry name" value="Znf_RING_CS"/>
</dbReference>
<evidence type="ECO:0000259" key="5">
    <source>
        <dbReference type="Pfam" id="PF01734"/>
    </source>
</evidence>
<comment type="caution">
    <text evidence="6">The sequence shown here is derived from an EMBL/GenBank/DDBJ whole genome shotgun (WGS) entry which is preliminary data.</text>
</comment>
<keyword evidence="4" id="KW-0443">Lipid metabolism</keyword>